<reference evidence="2" key="1">
    <citation type="submission" date="2015-07" db="EMBL/GenBank/DDBJ databases">
        <title>MeaNS - Measles Nucleotide Surveillance Program.</title>
        <authorList>
            <person name="Tran T."/>
            <person name="Druce J."/>
        </authorList>
    </citation>
    <scope>NUCLEOTIDE SEQUENCE</scope>
    <source>
        <strain evidence="2">UCB-OBI-ISO-001</strain>
        <tissue evidence="2">Gonad</tissue>
    </source>
</reference>
<accession>A0A0L8I718</accession>
<protein>
    <submittedName>
        <fullName evidence="2">Uncharacterized protein</fullName>
    </submittedName>
</protein>
<sequence length="554" mass="63462">MYYKMSDLLNLALASPKIGMINCFMLHTLLHAIIKRLDIGDTRVKVPERPDEVVIPLQKEPVHKEIKTGEAGHRSTHGILTDIQRQPQPEIAAQTDETMTTDSFKPTDKQVKIGSEIELSVTALPKLTISRQSSIQELVKDFDEELSETEFRSLRSSSKVSIHSASEGTVDYPSRYYSIDGINETTICGIPYVESQINDLLNKLNHFPPVESMEKLFELLENHSLSRKEEVEKVMNAKAEFLKNVGAILDKIQLMDVRLKKFESITFVYNIEEIISKLHSLDMKLEELQNASLLKSLGDIMNKILILSDKQEEIIHRLEKAEDDIAILEVFMKQLEVMELEKQKQKGEQGGSLVQFDLGSTSKSVLSIDLQRQNSQEQKLTHRLFQLENELSDIKSYLFKKRRPSQVSYLTPSTSPYAQTSSKEIITTEDQLDELNKHMERFLRRTSMSASQNIYNLTEQIETLHENIKNLSINIKSLETAKGFLEQNVQQLWKEIKHLQEMIAEDVDVLNRLTVAERKLDLKIEILEENVNLLNVDNKISGSQPGLTWPLKPH</sequence>
<feature type="coiled-coil region" evidence="1">
    <location>
        <begin position="318"/>
        <end position="390"/>
    </location>
</feature>
<evidence type="ECO:0000313" key="2">
    <source>
        <dbReference type="EMBL" id="KOF97281.1"/>
    </source>
</evidence>
<feature type="coiled-coil region" evidence="1">
    <location>
        <begin position="425"/>
        <end position="530"/>
    </location>
</feature>
<dbReference type="EMBL" id="KQ416359">
    <property type="protein sequence ID" value="KOF97281.1"/>
    <property type="molecule type" value="Genomic_DNA"/>
</dbReference>
<keyword evidence="1" id="KW-0175">Coiled coil</keyword>
<evidence type="ECO:0000256" key="1">
    <source>
        <dbReference type="SAM" id="Coils"/>
    </source>
</evidence>
<dbReference type="OrthoDB" id="5981048at2759"/>
<organism evidence="2">
    <name type="scientific">Octopus bimaculoides</name>
    <name type="common">California two-spotted octopus</name>
    <dbReference type="NCBI Taxonomy" id="37653"/>
    <lineage>
        <taxon>Eukaryota</taxon>
        <taxon>Metazoa</taxon>
        <taxon>Spiralia</taxon>
        <taxon>Lophotrochozoa</taxon>
        <taxon>Mollusca</taxon>
        <taxon>Cephalopoda</taxon>
        <taxon>Coleoidea</taxon>
        <taxon>Octopodiformes</taxon>
        <taxon>Octopoda</taxon>
        <taxon>Incirrata</taxon>
        <taxon>Octopodidae</taxon>
        <taxon>Octopus</taxon>
    </lineage>
</organism>
<name>A0A0L8I718_OCTBM</name>
<dbReference type="AlphaFoldDB" id="A0A0L8I718"/>
<proteinExistence type="predicted"/>
<gene>
    <name evidence="2" type="ORF">OCBIM_22030623mg</name>
</gene>